<name>A0A2Z6RGZ4_9GLOM</name>
<sequence length="109" mass="12731">MNFESTFLSNEDNFKEAFANNANIFNFILKIKNFIYYSNVETAMKLGNKNLAGVLWLGHLLERRDSLAKLDALKTYHSHQQNKPQIIQPISRRTVTLQPNHQDQLKLLR</sequence>
<dbReference type="AlphaFoldDB" id="A0A2Z6RGZ4"/>
<evidence type="ECO:0000313" key="3">
    <source>
        <dbReference type="Proteomes" id="UP000247702"/>
    </source>
</evidence>
<evidence type="ECO:0000313" key="1">
    <source>
        <dbReference type="EMBL" id="GBC01354.1"/>
    </source>
</evidence>
<evidence type="ECO:0000313" key="2">
    <source>
        <dbReference type="EMBL" id="GES75897.1"/>
    </source>
</evidence>
<reference evidence="1 3" key="1">
    <citation type="submission" date="2017-11" db="EMBL/GenBank/DDBJ databases">
        <title>The genome of Rhizophagus clarus HR1 reveals common genetic basis of auxotrophy among arbuscular mycorrhizal fungi.</title>
        <authorList>
            <person name="Kobayashi Y."/>
        </authorList>
    </citation>
    <scope>NUCLEOTIDE SEQUENCE [LARGE SCALE GENOMIC DNA]</scope>
    <source>
        <strain evidence="1 3">HR1</strain>
    </source>
</reference>
<proteinExistence type="predicted"/>
<reference evidence="2" key="2">
    <citation type="submission" date="2019-10" db="EMBL/GenBank/DDBJ databases">
        <title>Conservation and host-specific expression of non-tandemly repeated heterogenous ribosome RNA gene in arbuscular mycorrhizal fungi.</title>
        <authorList>
            <person name="Maeda T."/>
            <person name="Kobayashi Y."/>
            <person name="Nakagawa T."/>
            <person name="Ezawa T."/>
            <person name="Yamaguchi K."/>
            <person name="Bino T."/>
            <person name="Nishimoto Y."/>
            <person name="Shigenobu S."/>
            <person name="Kawaguchi M."/>
        </authorList>
    </citation>
    <scope>NUCLEOTIDE SEQUENCE</scope>
    <source>
        <strain evidence="2">HR1</strain>
    </source>
</reference>
<dbReference type="Proteomes" id="UP000247702">
    <property type="component" value="Unassembled WGS sequence"/>
</dbReference>
<keyword evidence="3" id="KW-1185">Reference proteome</keyword>
<dbReference type="EMBL" id="BLAL01000018">
    <property type="protein sequence ID" value="GES75897.1"/>
    <property type="molecule type" value="Genomic_DNA"/>
</dbReference>
<comment type="caution">
    <text evidence="1">The sequence shown here is derived from an EMBL/GenBank/DDBJ whole genome shotgun (WGS) entry which is preliminary data.</text>
</comment>
<dbReference type="Proteomes" id="UP000615446">
    <property type="component" value="Unassembled WGS sequence"/>
</dbReference>
<dbReference type="EMBL" id="BEXD01003513">
    <property type="protein sequence ID" value="GBC01354.1"/>
    <property type="molecule type" value="Genomic_DNA"/>
</dbReference>
<accession>A0A2Z6RGZ4</accession>
<gene>
    <name evidence="2" type="ORF">RCL2_000330000</name>
    <name evidence="1" type="ORF">RclHR1_04160001</name>
</gene>
<protein>
    <submittedName>
        <fullName evidence="1">Uncharacterized protein</fullName>
    </submittedName>
</protein>
<organism evidence="1 3">
    <name type="scientific">Rhizophagus clarus</name>
    <dbReference type="NCBI Taxonomy" id="94130"/>
    <lineage>
        <taxon>Eukaryota</taxon>
        <taxon>Fungi</taxon>
        <taxon>Fungi incertae sedis</taxon>
        <taxon>Mucoromycota</taxon>
        <taxon>Glomeromycotina</taxon>
        <taxon>Glomeromycetes</taxon>
        <taxon>Glomerales</taxon>
        <taxon>Glomeraceae</taxon>
        <taxon>Rhizophagus</taxon>
    </lineage>
</organism>